<evidence type="ECO:0000313" key="1">
    <source>
        <dbReference type="EMBL" id="WMV08752.1"/>
    </source>
</evidence>
<name>A0AAF0T5M4_SOLVR</name>
<reference evidence="1" key="1">
    <citation type="submission" date="2023-08" db="EMBL/GenBank/DDBJ databases">
        <title>A de novo genome assembly of Solanum verrucosum Schlechtendal, a Mexican diploid species geographically isolated from the other diploid A-genome species in potato relatives.</title>
        <authorList>
            <person name="Hosaka K."/>
        </authorList>
    </citation>
    <scope>NUCLEOTIDE SEQUENCE</scope>
    <source>
        <tissue evidence="1">Young leaves</tissue>
    </source>
</reference>
<dbReference type="EMBL" id="CP133612">
    <property type="protein sequence ID" value="WMV08752.1"/>
    <property type="molecule type" value="Genomic_DNA"/>
</dbReference>
<protein>
    <recommendedName>
        <fullName evidence="3">Gag-pol polyprotein</fullName>
    </recommendedName>
</protein>
<dbReference type="Proteomes" id="UP001234989">
    <property type="component" value="Chromosome 1"/>
</dbReference>
<proteinExistence type="predicted"/>
<evidence type="ECO:0008006" key="3">
    <source>
        <dbReference type="Google" id="ProtNLM"/>
    </source>
</evidence>
<dbReference type="AlphaFoldDB" id="A0AAF0T5M4"/>
<keyword evidence="2" id="KW-1185">Reference proteome</keyword>
<gene>
    <name evidence="1" type="ORF">MTR67_002137</name>
</gene>
<organism evidence="1 2">
    <name type="scientific">Solanum verrucosum</name>
    <dbReference type="NCBI Taxonomy" id="315347"/>
    <lineage>
        <taxon>Eukaryota</taxon>
        <taxon>Viridiplantae</taxon>
        <taxon>Streptophyta</taxon>
        <taxon>Embryophyta</taxon>
        <taxon>Tracheophyta</taxon>
        <taxon>Spermatophyta</taxon>
        <taxon>Magnoliopsida</taxon>
        <taxon>eudicotyledons</taxon>
        <taxon>Gunneridae</taxon>
        <taxon>Pentapetalae</taxon>
        <taxon>asterids</taxon>
        <taxon>lamiids</taxon>
        <taxon>Solanales</taxon>
        <taxon>Solanaceae</taxon>
        <taxon>Solanoideae</taxon>
        <taxon>Solaneae</taxon>
        <taxon>Solanum</taxon>
    </lineage>
</organism>
<evidence type="ECO:0000313" key="2">
    <source>
        <dbReference type="Proteomes" id="UP001234989"/>
    </source>
</evidence>
<sequence length="441" mass="49412">MGPYMLTYVGEFYGGYAKLIPIQKKKASSMVPVDIVEAQNIKDKAKKKKKDVVDTSLIVYVGFMEASPTTHTTTVEPTSVPVPSTSIAHSPSCASHPFFIEVMIYKMGNISYLADVTTSRFEAVLPFMIECAITAALGPIQEVLSLHRDVDELKSTDISMLWGGVDIIENPNSKIPLTVKGNTYRGAGHGLGPVAAGRGGLVHETLPLPVWTTQIMKVPWVLTWSKSWRLRLWGLRARLRGDTGHPLRMTPWCYSGEQKGSPDVVTAMLNVFQLDFYAFLDPGATLYFLMPYFSMRFDVHSDVLLDAFCISTPPELAMLDFDIILGIDWMHSCYTSIDCRTRVVKFEFPHEHVLEWKSGNSMPKGQLVYCLKARNMISMGFIYHLVLVRDMDSETPTLESVPVVNEFPEVFPYDLLGIPLEREIDFCIDLLPDTQPISITP</sequence>
<accession>A0AAF0T5M4</accession>